<dbReference type="RefSeq" id="XP_026683182.1">
    <property type="nucleotide sequence ID" value="XM_026827381.1"/>
</dbReference>
<dbReference type="PaxDb" id="121845-A0A3Q0J3W4"/>
<dbReference type="InterPro" id="IPR036865">
    <property type="entry name" value="CRAL-TRIO_dom_sf"/>
</dbReference>
<dbReference type="STRING" id="121845.A0A3Q0J3W4"/>
<evidence type="ECO:0000259" key="7">
    <source>
        <dbReference type="PROSITE" id="PS50191"/>
    </source>
</evidence>
<name>A0A3Q0J3W4_DIACI</name>
<protein>
    <submittedName>
        <fullName evidence="9">LOW QUALITY PROTEIN: probable cyclin-dependent serine/threonine-protein kinase DDB_G0292550</fullName>
    </submittedName>
</protein>
<dbReference type="PANTHER" id="PTHR12112:SF22">
    <property type="entry name" value="MANGANESE-DEPENDENT INORGANIC PYROPHOSPHATASE-RELATED"/>
    <property type="match status" value="1"/>
</dbReference>
<evidence type="ECO:0000256" key="6">
    <source>
        <dbReference type="SAM" id="MobiDB-lite"/>
    </source>
</evidence>
<feature type="domain" description="CRAL-TRIO" evidence="7">
    <location>
        <begin position="683"/>
        <end position="841"/>
    </location>
</feature>
<evidence type="ECO:0000256" key="2">
    <source>
        <dbReference type="ARBA" id="ARBA00022490"/>
    </source>
</evidence>
<evidence type="ECO:0000256" key="5">
    <source>
        <dbReference type="ARBA" id="ARBA00023211"/>
    </source>
</evidence>
<dbReference type="SUPFAM" id="SSF52087">
    <property type="entry name" value="CRAL/TRIO domain"/>
    <property type="match status" value="1"/>
</dbReference>
<feature type="compositionally biased region" description="Polar residues" evidence="6">
    <location>
        <begin position="200"/>
        <end position="220"/>
    </location>
</feature>
<dbReference type="SMART" id="SM00516">
    <property type="entry name" value="SEC14"/>
    <property type="match status" value="1"/>
</dbReference>
<dbReference type="GeneID" id="103514402"/>
<feature type="compositionally biased region" description="Basic and acidic residues" evidence="6">
    <location>
        <begin position="29"/>
        <end position="61"/>
    </location>
</feature>
<keyword evidence="4" id="KW-0378">Hydrolase</keyword>
<feature type="region of interest" description="Disordered" evidence="6">
    <location>
        <begin position="1"/>
        <end position="70"/>
    </location>
</feature>
<keyword evidence="8" id="KW-1185">Reference proteome</keyword>
<dbReference type="Pfam" id="PF12496">
    <property type="entry name" value="BNIP2"/>
    <property type="match status" value="1"/>
</dbReference>
<evidence type="ECO:0000256" key="4">
    <source>
        <dbReference type="ARBA" id="ARBA00022801"/>
    </source>
</evidence>
<dbReference type="AlphaFoldDB" id="A0A3Q0J3W4"/>
<evidence type="ECO:0000256" key="1">
    <source>
        <dbReference type="ARBA" id="ARBA00004496"/>
    </source>
</evidence>
<dbReference type="InterPro" id="IPR022181">
    <property type="entry name" value="Bcl2-/adenovirus-E1B"/>
</dbReference>
<dbReference type="CDD" id="cd00170">
    <property type="entry name" value="SEC14"/>
    <property type="match status" value="1"/>
</dbReference>
<feature type="compositionally biased region" description="Basic and acidic residues" evidence="6">
    <location>
        <begin position="221"/>
        <end position="234"/>
    </location>
</feature>
<dbReference type="Pfam" id="PF13716">
    <property type="entry name" value="CRAL_TRIO_2"/>
    <property type="match status" value="1"/>
</dbReference>
<sequence length="850" mass="95608">MENRCKENPETGANHKPDQQMIKNHVNSYRRETNGEDNLKRSRDNSRSRDHGEVLDNDLAKTDQYVGGDKSLTNSFEPIIEGSQERKATKEKLMNSSFEQIIEKNSTALNRDTQNNIGLVNNYHNLTPELDSPDSDDLFDSHKVPSRRFNSHARSIENNNANCNTPENDVETVTELSNNNSDSTNISANVIETNTPVHMTEPSELNLNNNPTNHSVTQNDLNREKKDRQEKDLSTKVSDLLEKVSSLNANLNPKVVFHTPQTTPLQTTPLKLKLNSLPVQSHPLEQHALDRTDQEYCNEPLDFPNSPVLNKSIDDICLKRYKRSCQGATSGPNPLCVQGSETPNGSQETEMNCIRSNASASPIRTLSPSTTIRTNPSASTSFESVTLARSSLNASDFTNNISAESYLKKYDDINAQVRAYLNKTQSQDLHKTLQSAAEANGATSVRQSELEALNERSHRYLSTNAEDDISSALGASKVMYVSDDEDVSVYDTIVSQDCHGVKLVKNARKSVPPPGDNHSGAQRNHQNRKKLLLSTDLFSGNLMEGLYVSDDEDVSVYDTIVSQDCHGVKLVKNARKSVATSDSHSGAQGNHQSRKKLLLSTDLFSGNLMEDDLASLSDEDLDELLTPSNADDDLENSILEQLNLSDDDLEIQELSAKEEREEGRRWKICVVSGVEKRIDMKVIEPYKRVLSHGGYLAEGCHNAIIVFSACFLPHHSRADYHYVMDNLFFYVLHTLDQLITEDYVLVYLHGATSRHNMPTFSWLKRCYQMIDRKLKKNLKQLYLVHATFWLKTIIVMSKPFISSKFSKKIQFIMSLNELAERLPIEEASIPDKVRQYDKIKLSMNASSQHQ</sequence>
<dbReference type="Gene3D" id="3.40.525.10">
    <property type="entry name" value="CRAL-TRIO lipid binding domain"/>
    <property type="match status" value="1"/>
</dbReference>
<keyword evidence="2" id="KW-0963">Cytoplasm</keyword>
<dbReference type="PROSITE" id="PS50191">
    <property type="entry name" value="CRAL_TRIO"/>
    <property type="match status" value="1"/>
</dbReference>
<reference evidence="9" key="1">
    <citation type="submission" date="2025-08" db="UniProtKB">
        <authorList>
            <consortium name="RefSeq"/>
        </authorList>
    </citation>
    <scope>IDENTIFICATION</scope>
</reference>
<feature type="region of interest" description="Disordered" evidence="6">
    <location>
        <begin position="200"/>
        <end position="234"/>
    </location>
</feature>
<dbReference type="InterPro" id="IPR001251">
    <property type="entry name" value="CRAL-TRIO_dom"/>
</dbReference>
<keyword evidence="9" id="KW-0418">Kinase</keyword>
<keyword evidence="5" id="KW-0464">Manganese</keyword>
<comment type="subcellular location">
    <subcellularLocation>
        <location evidence="1">Cytoplasm</location>
    </subcellularLocation>
</comment>
<dbReference type="GO" id="GO:0005737">
    <property type="term" value="C:cytoplasm"/>
    <property type="evidence" value="ECO:0007669"/>
    <property type="project" value="UniProtKB-SubCell"/>
</dbReference>
<dbReference type="KEGG" id="dci:103514402"/>
<organism evidence="8 9">
    <name type="scientific">Diaphorina citri</name>
    <name type="common">Asian citrus psyllid</name>
    <dbReference type="NCBI Taxonomy" id="121845"/>
    <lineage>
        <taxon>Eukaryota</taxon>
        <taxon>Metazoa</taxon>
        <taxon>Ecdysozoa</taxon>
        <taxon>Arthropoda</taxon>
        <taxon>Hexapoda</taxon>
        <taxon>Insecta</taxon>
        <taxon>Pterygota</taxon>
        <taxon>Neoptera</taxon>
        <taxon>Paraneoptera</taxon>
        <taxon>Hemiptera</taxon>
        <taxon>Sternorrhyncha</taxon>
        <taxon>Psylloidea</taxon>
        <taxon>Psyllidae</taxon>
        <taxon>Diaphorininae</taxon>
        <taxon>Diaphorina</taxon>
    </lineage>
</organism>
<gene>
    <name evidence="9" type="primary">LOC103514402</name>
</gene>
<proteinExistence type="predicted"/>
<keyword evidence="3" id="KW-0479">Metal-binding</keyword>
<dbReference type="PANTHER" id="PTHR12112">
    <property type="entry name" value="BNIP - RELATED"/>
    <property type="match status" value="1"/>
</dbReference>
<feature type="compositionally biased region" description="Basic and acidic residues" evidence="6">
    <location>
        <begin position="1"/>
        <end position="18"/>
    </location>
</feature>
<dbReference type="GO" id="GO:0016301">
    <property type="term" value="F:kinase activity"/>
    <property type="evidence" value="ECO:0007669"/>
    <property type="project" value="UniProtKB-KW"/>
</dbReference>
<dbReference type="Proteomes" id="UP000079169">
    <property type="component" value="Unplaced"/>
</dbReference>
<evidence type="ECO:0000313" key="9">
    <source>
        <dbReference type="RefSeq" id="XP_026683182.1"/>
    </source>
</evidence>
<accession>A0A3Q0J3W4</accession>
<feature type="region of interest" description="Disordered" evidence="6">
    <location>
        <begin position="508"/>
        <end position="528"/>
    </location>
</feature>
<keyword evidence="9" id="KW-0808">Transferase</keyword>
<dbReference type="FunFam" id="3.40.525.10:FF:000001">
    <property type="entry name" value="BCL2/adenovirus E1B protein-interacting protein 2"/>
    <property type="match status" value="1"/>
</dbReference>
<evidence type="ECO:0000256" key="3">
    <source>
        <dbReference type="ARBA" id="ARBA00022723"/>
    </source>
</evidence>
<evidence type="ECO:0000313" key="8">
    <source>
        <dbReference type="Proteomes" id="UP000079169"/>
    </source>
</evidence>